<dbReference type="AlphaFoldDB" id="A0A7I8VU30"/>
<dbReference type="CDD" id="cd00130">
    <property type="entry name" value="PAS"/>
    <property type="match status" value="2"/>
</dbReference>
<dbReference type="InterPro" id="IPR035965">
    <property type="entry name" value="PAS-like_dom_sf"/>
</dbReference>
<dbReference type="GO" id="GO:0046983">
    <property type="term" value="F:protein dimerization activity"/>
    <property type="evidence" value="ECO:0007669"/>
    <property type="project" value="InterPro"/>
</dbReference>
<proteinExistence type="predicted"/>
<keyword evidence="5" id="KW-0804">Transcription</keyword>
<keyword evidence="3" id="KW-0805">Transcription regulation</keyword>
<feature type="domain" description="BHLH" evidence="9">
    <location>
        <begin position="22"/>
        <end position="75"/>
    </location>
</feature>
<dbReference type="CDD" id="cd11391">
    <property type="entry name" value="bHLH_PAS"/>
    <property type="match status" value="1"/>
</dbReference>
<dbReference type="OrthoDB" id="7788762at2759"/>
<organism evidence="10 11">
    <name type="scientific">Dimorphilus gyrociliatus</name>
    <dbReference type="NCBI Taxonomy" id="2664684"/>
    <lineage>
        <taxon>Eukaryota</taxon>
        <taxon>Metazoa</taxon>
        <taxon>Spiralia</taxon>
        <taxon>Lophotrochozoa</taxon>
        <taxon>Annelida</taxon>
        <taxon>Polychaeta</taxon>
        <taxon>Polychaeta incertae sedis</taxon>
        <taxon>Dinophilidae</taxon>
        <taxon>Dimorphilus</taxon>
    </lineage>
</organism>
<evidence type="ECO:0000256" key="1">
    <source>
        <dbReference type="ARBA" id="ARBA00004123"/>
    </source>
</evidence>
<dbReference type="GO" id="GO:0003700">
    <property type="term" value="F:DNA-binding transcription factor activity"/>
    <property type="evidence" value="ECO:0007669"/>
    <property type="project" value="InterPro"/>
</dbReference>
<dbReference type="GO" id="GO:0003677">
    <property type="term" value="F:DNA binding"/>
    <property type="evidence" value="ECO:0007669"/>
    <property type="project" value="UniProtKB-KW"/>
</dbReference>
<dbReference type="Gene3D" id="3.30.450.20">
    <property type="entry name" value="PAS domain"/>
    <property type="match status" value="2"/>
</dbReference>
<evidence type="ECO:0000256" key="6">
    <source>
        <dbReference type="ARBA" id="ARBA00023242"/>
    </source>
</evidence>
<dbReference type="InterPro" id="IPR036638">
    <property type="entry name" value="HLH_DNA-bd_sf"/>
</dbReference>
<comment type="subcellular location">
    <subcellularLocation>
        <location evidence="1">Nucleus</location>
    </subcellularLocation>
</comment>
<dbReference type="InterPro" id="IPR011598">
    <property type="entry name" value="bHLH_dom"/>
</dbReference>
<evidence type="ECO:0000256" key="5">
    <source>
        <dbReference type="ARBA" id="ARBA00023163"/>
    </source>
</evidence>
<dbReference type="GO" id="GO:0005667">
    <property type="term" value="C:transcription regulator complex"/>
    <property type="evidence" value="ECO:0007669"/>
    <property type="project" value="InterPro"/>
</dbReference>
<dbReference type="EMBL" id="CAJFCJ010000010">
    <property type="protein sequence ID" value="CAD5119449.1"/>
    <property type="molecule type" value="Genomic_DNA"/>
</dbReference>
<comment type="caution">
    <text evidence="10">The sequence shown here is derived from an EMBL/GenBank/DDBJ whole genome shotgun (WGS) entry which is preliminary data.</text>
</comment>
<keyword evidence="11" id="KW-1185">Reference proteome</keyword>
<evidence type="ECO:0000259" key="8">
    <source>
        <dbReference type="PROSITE" id="PS50112"/>
    </source>
</evidence>
<evidence type="ECO:0000259" key="9">
    <source>
        <dbReference type="PROSITE" id="PS50888"/>
    </source>
</evidence>
<evidence type="ECO:0000313" key="11">
    <source>
        <dbReference type="Proteomes" id="UP000549394"/>
    </source>
</evidence>
<dbReference type="InterPro" id="IPR001067">
    <property type="entry name" value="Nuc_translocat"/>
</dbReference>
<protein>
    <submittedName>
        <fullName evidence="10">DgyrCDS8056</fullName>
    </submittedName>
</protein>
<dbReference type="Pfam" id="PF00989">
    <property type="entry name" value="PAS"/>
    <property type="match status" value="1"/>
</dbReference>
<dbReference type="SMART" id="SM00353">
    <property type="entry name" value="HLH"/>
    <property type="match status" value="1"/>
</dbReference>
<dbReference type="Pfam" id="PF00010">
    <property type="entry name" value="HLH"/>
    <property type="match status" value="1"/>
</dbReference>
<dbReference type="InterPro" id="IPR013767">
    <property type="entry name" value="PAS_fold"/>
</dbReference>
<dbReference type="PRINTS" id="PR00785">
    <property type="entry name" value="NCTRNSLOCATR"/>
</dbReference>
<accession>A0A7I8VU30</accession>
<dbReference type="InterPro" id="IPR050933">
    <property type="entry name" value="Circadian_TF"/>
</dbReference>
<feature type="domain" description="PAS" evidence="8">
    <location>
        <begin position="229"/>
        <end position="265"/>
    </location>
</feature>
<dbReference type="Gene3D" id="4.10.280.10">
    <property type="entry name" value="Helix-loop-helix DNA-binding domain"/>
    <property type="match status" value="1"/>
</dbReference>
<keyword evidence="6" id="KW-0539">Nucleus</keyword>
<evidence type="ECO:0000256" key="3">
    <source>
        <dbReference type="ARBA" id="ARBA00023015"/>
    </source>
</evidence>
<reference evidence="10 11" key="1">
    <citation type="submission" date="2020-08" db="EMBL/GenBank/DDBJ databases">
        <authorList>
            <person name="Hejnol A."/>
        </authorList>
    </citation>
    <scope>NUCLEOTIDE SEQUENCE [LARGE SCALE GENOMIC DNA]</scope>
</reference>
<feature type="domain" description="PAS" evidence="8">
    <location>
        <begin position="94"/>
        <end position="164"/>
    </location>
</feature>
<keyword evidence="2" id="KW-0677">Repeat</keyword>
<sequence length="635" mass="72781">MEMNRKGRKRRVSSNSEEEEDAKRLTRKENEKQRRDKLNYFISELANQLPVVERSNRRLDKTSILRLAVNYLKVHQDLLKRCKDLNRWPSFPRNQNLTDILLENFNGFILACDEKSEIVFSSDTITNVLGYKLADILGCPLLNFVHPADHSKFVRAFEEVTDEKQRNFDVRLARNDNNGYVRLEFFSFLDARENHKTYLISFCRLAGDEPTTELLPIADESNQWVTQHSMDGKIIFSDPKGCLITGFFPSESIGFSAYALVHPDDIGPIVLKHNIFLTTGDIPNTCFRMFTKTRQQIYIKNRSHMVVDMWTSKPRHIISVNEVVDKEEGEKLLKEQSLLVSKYSDNGLQLEDITERIATIEVSDPEPEIDMESENDKVKVVVGETKYKIDLTRQELFPRKGYNVSRKTVVDTGQYSIQKDVPFVKPCFDSLVKRTLSDCGCNNEKAVEIIKGPASAPPNIPEDINDMDIQSSPPGSDSELLRQICQEISVPCITIDCLSEKDKMRLDVCSKLVRKLTEISEVIRSKETCAANLRTELLRGQQSQNFELVQRLSITAKQMTGIHQILKKTKQMLKEKLNQQLNLLITSIKSFAKDKYSNLDDLDTILQNLETDFPSLDAEYTSVDLLDIDLDCDAL</sequence>
<dbReference type="PANTHER" id="PTHR23042">
    <property type="entry name" value="CIRCADIAN PROTEIN CLOCK/ARNT/BMAL/PAS"/>
    <property type="match status" value="1"/>
</dbReference>
<dbReference type="Pfam" id="PF14598">
    <property type="entry name" value="PAS_11"/>
    <property type="match status" value="1"/>
</dbReference>
<gene>
    <name evidence="10" type="ORF">DGYR_LOCUS7694</name>
</gene>
<dbReference type="PROSITE" id="PS50888">
    <property type="entry name" value="BHLH"/>
    <property type="match status" value="1"/>
</dbReference>
<name>A0A7I8VU30_9ANNE</name>
<evidence type="ECO:0000313" key="10">
    <source>
        <dbReference type="EMBL" id="CAD5119449.1"/>
    </source>
</evidence>
<feature type="region of interest" description="Disordered" evidence="7">
    <location>
        <begin position="1"/>
        <end position="31"/>
    </location>
</feature>
<dbReference type="InterPro" id="IPR000014">
    <property type="entry name" value="PAS"/>
</dbReference>
<evidence type="ECO:0000256" key="7">
    <source>
        <dbReference type="SAM" id="MobiDB-lite"/>
    </source>
</evidence>
<dbReference type="SUPFAM" id="SSF47459">
    <property type="entry name" value="HLH, helix-loop-helix DNA-binding domain"/>
    <property type="match status" value="1"/>
</dbReference>
<dbReference type="GO" id="GO:0005737">
    <property type="term" value="C:cytoplasm"/>
    <property type="evidence" value="ECO:0007669"/>
    <property type="project" value="InterPro"/>
</dbReference>
<dbReference type="SUPFAM" id="SSF55785">
    <property type="entry name" value="PYP-like sensor domain (PAS domain)"/>
    <property type="match status" value="2"/>
</dbReference>
<dbReference type="SMART" id="SM00091">
    <property type="entry name" value="PAS"/>
    <property type="match status" value="2"/>
</dbReference>
<dbReference type="Proteomes" id="UP000549394">
    <property type="component" value="Unassembled WGS sequence"/>
</dbReference>
<evidence type="ECO:0000256" key="4">
    <source>
        <dbReference type="ARBA" id="ARBA00023125"/>
    </source>
</evidence>
<dbReference type="GO" id="GO:0005634">
    <property type="term" value="C:nucleus"/>
    <property type="evidence" value="ECO:0007669"/>
    <property type="project" value="UniProtKB-SubCell"/>
</dbReference>
<dbReference type="PROSITE" id="PS50112">
    <property type="entry name" value="PAS"/>
    <property type="match status" value="2"/>
</dbReference>
<evidence type="ECO:0000256" key="2">
    <source>
        <dbReference type="ARBA" id="ARBA00022737"/>
    </source>
</evidence>
<feature type="compositionally biased region" description="Basic residues" evidence="7">
    <location>
        <begin position="1"/>
        <end position="12"/>
    </location>
</feature>
<keyword evidence="4" id="KW-0238">DNA-binding</keyword>
<feature type="compositionally biased region" description="Basic and acidic residues" evidence="7">
    <location>
        <begin position="21"/>
        <end position="31"/>
    </location>
</feature>